<comment type="caution">
    <text evidence="1">The sequence shown here is derived from an EMBL/GenBank/DDBJ whole genome shotgun (WGS) entry which is preliminary data.</text>
</comment>
<organism evidence="1 2">
    <name type="scientific">Nocardia terrae</name>
    <dbReference type="NCBI Taxonomy" id="2675851"/>
    <lineage>
        <taxon>Bacteria</taxon>
        <taxon>Bacillati</taxon>
        <taxon>Actinomycetota</taxon>
        <taxon>Actinomycetes</taxon>
        <taxon>Mycobacteriales</taxon>
        <taxon>Nocardiaceae</taxon>
        <taxon>Nocardia</taxon>
    </lineage>
</organism>
<evidence type="ECO:0000313" key="2">
    <source>
        <dbReference type="Proteomes" id="UP000466794"/>
    </source>
</evidence>
<accession>A0A7K1UQB9</accession>
<reference evidence="1 2" key="1">
    <citation type="submission" date="2019-12" db="EMBL/GenBank/DDBJ databases">
        <title>Nocardia sp. nov. ET3-3 isolated from soil.</title>
        <authorList>
            <person name="Kanchanasin P."/>
            <person name="Tanasupawat S."/>
            <person name="Yuki M."/>
            <person name="Kudo T."/>
        </authorList>
    </citation>
    <scope>NUCLEOTIDE SEQUENCE [LARGE SCALE GENOMIC DNA]</scope>
    <source>
        <strain evidence="1 2">ET3-3</strain>
    </source>
</reference>
<dbReference type="RefSeq" id="WP_157355306.1">
    <property type="nucleotide sequence ID" value="NZ_WRPP01000001.1"/>
</dbReference>
<evidence type="ECO:0000313" key="1">
    <source>
        <dbReference type="EMBL" id="MVU76540.1"/>
    </source>
</evidence>
<dbReference type="AlphaFoldDB" id="A0A7K1UQB9"/>
<sequence length="83" mass="8912">MSAWSVYSQVTGKRWLTCDGTDWLADSLTTALLGRSTAAFRTPPRGAELDDTQPYESRLLIAAMDVIPAPIAVGHTPPGRGPK</sequence>
<name>A0A7K1UQB9_9NOCA</name>
<dbReference type="EMBL" id="WRPP01000001">
    <property type="protein sequence ID" value="MVU76540.1"/>
    <property type="molecule type" value="Genomic_DNA"/>
</dbReference>
<keyword evidence="2" id="KW-1185">Reference proteome</keyword>
<dbReference type="Proteomes" id="UP000466794">
    <property type="component" value="Unassembled WGS sequence"/>
</dbReference>
<protein>
    <submittedName>
        <fullName evidence="1">Uncharacterized protein</fullName>
    </submittedName>
</protein>
<proteinExistence type="predicted"/>
<gene>
    <name evidence="1" type="ORF">GPX89_04695</name>
</gene>